<organism evidence="9 10">
    <name type="scientific">Amycolatopsis silviterrae</name>
    <dbReference type="NCBI Taxonomy" id="1656914"/>
    <lineage>
        <taxon>Bacteria</taxon>
        <taxon>Bacillati</taxon>
        <taxon>Actinomycetota</taxon>
        <taxon>Actinomycetes</taxon>
        <taxon>Pseudonocardiales</taxon>
        <taxon>Pseudonocardiaceae</taxon>
        <taxon>Amycolatopsis</taxon>
    </lineage>
</organism>
<feature type="transmembrane region" description="Helical" evidence="7">
    <location>
        <begin position="433"/>
        <end position="450"/>
    </location>
</feature>
<evidence type="ECO:0000256" key="1">
    <source>
        <dbReference type="ARBA" id="ARBA00004651"/>
    </source>
</evidence>
<evidence type="ECO:0000256" key="3">
    <source>
        <dbReference type="ARBA" id="ARBA00022692"/>
    </source>
</evidence>
<dbReference type="Proteomes" id="UP001597483">
    <property type="component" value="Unassembled WGS sequence"/>
</dbReference>
<evidence type="ECO:0000256" key="7">
    <source>
        <dbReference type="SAM" id="Phobius"/>
    </source>
</evidence>
<evidence type="ECO:0000256" key="4">
    <source>
        <dbReference type="ARBA" id="ARBA00022989"/>
    </source>
</evidence>
<keyword evidence="10" id="KW-1185">Reference proteome</keyword>
<keyword evidence="5 7" id="KW-0472">Membrane</keyword>
<name>A0ABW5HPG8_9PSEU</name>
<dbReference type="PANTHER" id="PTHR30509">
    <property type="entry name" value="P-HYDROXYBENZOIC ACID EFFLUX PUMP SUBUNIT-RELATED"/>
    <property type="match status" value="1"/>
</dbReference>
<evidence type="ECO:0000313" key="9">
    <source>
        <dbReference type="EMBL" id="MFD2474830.1"/>
    </source>
</evidence>
<keyword evidence="3 7" id="KW-0812">Transmembrane</keyword>
<keyword evidence="2" id="KW-1003">Cell membrane</keyword>
<feature type="transmembrane region" description="Helical" evidence="7">
    <location>
        <begin position="120"/>
        <end position="139"/>
    </location>
</feature>
<accession>A0ABW5HPG8</accession>
<feature type="transmembrane region" description="Helical" evidence="7">
    <location>
        <begin position="96"/>
        <end position="113"/>
    </location>
</feature>
<dbReference type="Pfam" id="PF13515">
    <property type="entry name" value="FUSC_2"/>
    <property type="match status" value="1"/>
</dbReference>
<sequence>MDWVAFRDAARRGMQPGKPLQDPLKLTRVAVGMLIATVVGYLLHDPEQQLLVVVGAFLGTIAAVMPHNRSRIAATLATSAAQIAAAGLGVLVSGNWALILAAVFVLFLVSGLLRAVAIGISMRLTVVTIVFLAFAEISAELTASAGQVVAFFAAGFAIMNLAQLLPPYESQHSAQRGAVAGFYRAIASGGAGDSALLAADRSLALLRWSSHRELDRLTQLVVRGEEIGQLMRALGNRADDESARWQEASARQLVAIASAVSRARTSGFPLAVAWPGEPSSELQRAVARAVDAATRLAAGEQVAPASDERHTPSSFELIADELRWGSPILHHALRLAIVCVVAQVAGMAVGSWLGSAAFLAGHGFWVVVAAALIVFPDYGSTFARGIGRSLGTVAGAVAGVALSFLPYVPALHAVVLLLLFCGYLAFRSCGQPYTMFWVVAWIGSLTPGPLGATTRGLDTIIGCLLAFAAYLLAPTWHRRLLTERLAEWAEATTRQIDALVLLWAADDETHRLAAGHAVVRTRLTALEFTAAARGARLEPRDRHGRWENDALDPAIDAVTSVRRQIAALSALAPAWNTEERTAVTSRIEAASRDLDAIAQAPVSAAQPGDAEGTTSEDTTAALGRLRDAVAALETLVAAQTPAR</sequence>
<feature type="transmembrane region" description="Helical" evidence="7">
    <location>
        <begin position="332"/>
        <end position="353"/>
    </location>
</feature>
<evidence type="ECO:0000256" key="6">
    <source>
        <dbReference type="ARBA" id="ARBA00043993"/>
    </source>
</evidence>
<evidence type="ECO:0000256" key="2">
    <source>
        <dbReference type="ARBA" id="ARBA00022475"/>
    </source>
</evidence>
<dbReference type="InterPro" id="IPR049453">
    <property type="entry name" value="Memb_transporter_dom"/>
</dbReference>
<dbReference type="EMBL" id="JBHUKS010000041">
    <property type="protein sequence ID" value="MFD2474830.1"/>
    <property type="molecule type" value="Genomic_DNA"/>
</dbReference>
<evidence type="ECO:0000313" key="10">
    <source>
        <dbReference type="Proteomes" id="UP001597483"/>
    </source>
</evidence>
<feature type="transmembrane region" description="Helical" evidence="7">
    <location>
        <begin position="456"/>
        <end position="473"/>
    </location>
</feature>
<proteinExistence type="inferred from homology"/>
<evidence type="ECO:0000259" key="8">
    <source>
        <dbReference type="Pfam" id="PF13515"/>
    </source>
</evidence>
<feature type="transmembrane region" description="Helical" evidence="7">
    <location>
        <begin position="385"/>
        <end position="404"/>
    </location>
</feature>
<dbReference type="RefSeq" id="WP_378314401.1">
    <property type="nucleotide sequence ID" value="NZ_JBHUKS010000041.1"/>
</dbReference>
<feature type="domain" description="Integral membrane bound transporter" evidence="8">
    <location>
        <begin position="349"/>
        <end position="468"/>
    </location>
</feature>
<comment type="subcellular location">
    <subcellularLocation>
        <location evidence="1">Cell membrane</location>
        <topology evidence="1">Multi-pass membrane protein</topology>
    </subcellularLocation>
</comment>
<feature type="transmembrane region" description="Helical" evidence="7">
    <location>
        <begin position="359"/>
        <end position="378"/>
    </location>
</feature>
<keyword evidence="4 7" id="KW-1133">Transmembrane helix</keyword>
<dbReference type="PANTHER" id="PTHR30509:SF9">
    <property type="entry name" value="MULTIDRUG RESISTANCE PROTEIN MDTO"/>
    <property type="match status" value="1"/>
</dbReference>
<evidence type="ECO:0000256" key="5">
    <source>
        <dbReference type="ARBA" id="ARBA00023136"/>
    </source>
</evidence>
<feature type="transmembrane region" description="Helical" evidence="7">
    <location>
        <begin position="26"/>
        <end position="43"/>
    </location>
</feature>
<feature type="transmembrane region" description="Helical" evidence="7">
    <location>
        <begin position="49"/>
        <end position="65"/>
    </location>
</feature>
<comment type="similarity">
    <text evidence="6">Belongs to the YccS/YhfK family.</text>
</comment>
<reference evidence="10" key="1">
    <citation type="journal article" date="2019" name="Int. J. Syst. Evol. Microbiol.">
        <title>The Global Catalogue of Microorganisms (GCM) 10K type strain sequencing project: providing services to taxonomists for standard genome sequencing and annotation.</title>
        <authorList>
            <consortium name="The Broad Institute Genomics Platform"/>
            <consortium name="The Broad Institute Genome Sequencing Center for Infectious Disease"/>
            <person name="Wu L."/>
            <person name="Ma J."/>
        </authorList>
    </citation>
    <scope>NUCLEOTIDE SEQUENCE [LARGE SCALE GENOMIC DNA]</scope>
    <source>
        <strain evidence="10">CGMCC 4.7641</strain>
    </source>
</reference>
<gene>
    <name evidence="9" type="ORF">ACFSVL_45990</name>
</gene>
<protein>
    <submittedName>
        <fullName evidence="9">FUSC family protein</fullName>
    </submittedName>
</protein>
<feature type="transmembrane region" description="Helical" evidence="7">
    <location>
        <begin position="145"/>
        <end position="166"/>
    </location>
</feature>
<comment type="caution">
    <text evidence="9">The sequence shown here is derived from an EMBL/GenBank/DDBJ whole genome shotgun (WGS) entry which is preliminary data.</text>
</comment>